<reference evidence="2" key="2">
    <citation type="journal article" date="2015" name="Data Brief">
        <title>Shoot transcriptome of the giant reed, Arundo donax.</title>
        <authorList>
            <person name="Barrero R.A."/>
            <person name="Guerrero F.D."/>
            <person name="Moolhuijzen P."/>
            <person name="Goolsby J.A."/>
            <person name="Tidwell J."/>
            <person name="Bellgard S.E."/>
            <person name="Bellgard M.I."/>
        </authorList>
    </citation>
    <scope>NUCLEOTIDE SEQUENCE</scope>
    <source>
        <tissue evidence="2">Shoot tissue taken approximately 20 cm above the soil surface</tissue>
    </source>
</reference>
<evidence type="ECO:0000256" key="1">
    <source>
        <dbReference type="SAM" id="MobiDB-lite"/>
    </source>
</evidence>
<dbReference type="EMBL" id="GBRH01224382">
    <property type="protein sequence ID" value="JAD73513.1"/>
    <property type="molecule type" value="Transcribed_RNA"/>
</dbReference>
<sequence>MGSAATRGGALRGALGRSDLLDGGWIQWREVGSEAPRQAARDGERGRAGNSVR</sequence>
<protein>
    <submittedName>
        <fullName evidence="2">Uncharacterized protein</fullName>
    </submittedName>
</protein>
<evidence type="ECO:0000313" key="2">
    <source>
        <dbReference type="EMBL" id="JAD73513.1"/>
    </source>
</evidence>
<dbReference type="AlphaFoldDB" id="A0A0A9CGC8"/>
<accession>A0A0A9CGC8</accession>
<reference evidence="2" key="1">
    <citation type="submission" date="2014-09" db="EMBL/GenBank/DDBJ databases">
        <authorList>
            <person name="Magalhaes I.L.F."/>
            <person name="Oliveira U."/>
            <person name="Santos F.R."/>
            <person name="Vidigal T.H.D.A."/>
            <person name="Brescovit A.D."/>
            <person name="Santos A.J."/>
        </authorList>
    </citation>
    <scope>NUCLEOTIDE SEQUENCE</scope>
    <source>
        <tissue evidence="2">Shoot tissue taken approximately 20 cm above the soil surface</tissue>
    </source>
</reference>
<proteinExistence type="predicted"/>
<feature type="region of interest" description="Disordered" evidence="1">
    <location>
        <begin position="31"/>
        <end position="53"/>
    </location>
</feature>
<name>A0A0A9CGC8_ARUDO</name>
<organism evidence="2">
    <name type="scientific">Arundo donax</name>
    <name type="common">Giant reed</name>
    <name type="synonym">Donax arundinaceus</name>
    <dbReference type="NCBI Taxonomy" id="35708"/>
    <lineage>
        <taxon>Eukaryota</taxon>
        <taxon>Viridiplantae</taxon>
        <taxon>Streptophyta</taxon>
        <taxon>Embryophyta</taxon>
        <taxon>Tracheophyta</taxon>
        <taxon>Spermatophyta</taxon>
        <taxon>Magnoliopsida</taxon>
        <taxon>Liliopsida</taxon>
        <taxon>Poales</taxon>
        <taxon>Poaceae</taxon>
        <taxon>PACMAD clade</taxon>
        <taxon>Arundinoideae</taxon>
        <taxon>Arundineae</taxon>
        <taxon>Arundo</taxon>
    </lineage>
</organism>